<dbReference type="Gene3D" id="3.65.10.10">
    <property type="entry name" value="Enolpyruvate transferase domain"/>
    <property type="match status" value="2"/>
</dbReference>
<feature type="binding site" evidence="8">
    <location>
        <position position="163"/>
    </location>
    <ligand>
        <name>3-phosphoshikimate</name>
        <dbReference type="ChEBI" id="CHEBI:145989"/>
    </ligand>
</feature>
<comment type="similarity">
    <text evidence="2 8">Belongs to the EPSP synthase family.</text>
</comment>
<evidence type="ECO:0000256" key="8">
    <source>
        <dbReference type="HAMAP-Rule" id="MF_00210"/>
    </source>
</evidence>
<dbReference type="AlphaFoldDB" id="A0A4Q9JU88"/>
<feature type="binding site" evidence="8">
    <location>
        <position position="90"/>
    </location>
    <ligand>
        <name>phosphoenolpyruvate</name>
        <dbReference type="ChEBI" id="CHEBI:58702"/>
    </ligand>
</feature>
<feature type="active site" description="Proton acceptor" evidence="8">
    <location>
        <position position="312"/>
    </location>
</feature>
<evidence type="ECO:0000256" key="1">
    <source>
        <dbReference type="ARBA" id="ARBA00004811"/>
    </source>
</evidence>
<comment type="caution">
    <text evidence="10">The sequence shown here is derived from an EMBL/GenBank/DDBJ whole genome shotgun (WGS) entry which is preliminary data.</text>
</comment>
<dbReference type="PIRSF" id="PIRSF000505">
    <property type="entry name" value="EPSPS"/>
    <property type="match status" value="1"/>
</dbReference>
<dbReference type="PANTHER" id="PTHR21090">
    <property type="entry name" value="AROM/DEHYDROQUINATE SYNTHASE"/>
    <property type="match status" value="1"/>
</dbReference>
<evidence type="ECO:0000256" key="6">
    <source>
        <dbReference type="ARBA" id="ARBA00023141"/>
    </source>
</evidence>
<dbReference type="PROSITE" id="PS00885">
    <property type="entry name" value="EPSP_SYNTHASE_2"/>
    <property type="match status" value="1"/>
</dbReference>
<reference evidence="10 11" key="1">
    <citation type="submission" date="2018-07" db="EMBL/GenBank/DDBJ databases">
        <title>Campylobacter zealandensis sp. nov., isolated from birds and water in New Zealand.</title>
        <authorList>
            <person name="Wilkinson D.A."/>
            <person name="Biggs P.J."/>
            <person name="French N.P."/>
            <person name="Midwinter A.C."/>
        </authorList>
    </citation>
    <scope>NUCLEOTIDE SEQUENCE [LARGE SCALE GENOMIC DNA]</scope>
    <source>
        <strain evidence="10 11">B423b</strain>
    </source>
</reference>
<dbReference type="GO" id="GO:0008652">
    <property type="term" value="P:amino acid biosynthetic process"/>
    <property type="evidence" value="ECO:0007669"/>
    <property type="project" value="UniProtKB-KW"/>
</dbReference>
<dbReference type="RefSeq" id="WP_131186543.1">
    <property type="nucleotide sequence ID" value="NZ_QPGR01000006.1"/>
</dbReference>
<keyword evidence="11" id="KW-1185">Reference proteome</keyword>
<proteinExistence type="inferred from homology"/>
<dbReference type="GO" id="GO:0009423">
    <property type="term" value="P:chorismate biosynthetic process"/>
    <property type="evidence" value="ECO:0007669"/>
    <property type="project" value="UniProtKB-UniRule"/>
</dbReference>
<feature type="binding site" evidence="8">
    <location>
        <position position="343"/>
    </location>
    <ligand>
        <name>phosphoenolpyruvate</name>
        <dbReference type="ChEBI" id="CHEBI:58702"/>
    </ligand>
</feature>
<dbReference type="GO" id="GO:0005737">
    <property type="term" value="C:cytoplasm"/>
    <property type="evidence" value="ECO:0007669"/>
    <property type="project" value="UniProtKB-SubCell"/>
</dbReference>
<protein>
    <recommendedName>
        <fullName evidence="8">3-phosphoshikimate 1-carboxyvinyltransferase</fullName>
        <ecNumber evidence="8">2.5.1.19</ecNumber>
    </recommendedName>
    <alternativeName>
        <fullName evidence="8">5-enolpyruvylshikimate-3-phosphate synthase</fullName>
        <shortName evidence="8">EPSP synthase</shortName>
        <shortName evidence="8">EPSPS</shortName>
    </alternativeName>
</protein>
<dbReference type="FunFam" id="3.65.10.10:FF:000005">
    <property type="entry name" value="3-phosphoshikimate 1-carboxyvinyltransferase"/>
    <property type="match status" value="1"/>
</dbReference>
<evidence type="ECO:0000259" key="9">
    <source>
        <dbReference type="Pfam" id="PF00275"/>
    </source>
</evidence>
<evidence type="ECO:0000256" key="7">
    <source>
        <dbReference type="ARBA" id="ARBA00044633"/>
    </source>
</evidence>
<dbReference type="Proteomes" id="UP000292583">
    <property type="component" value="Unassembled WGS sequence"/>
</dbReference>
<gene>
    <name evidence="8 10" type="primary">aroA</name>
    <name evidence="10" type="ORF">DU473_03775</name>
</gene>
<comment type="subcellular location">
    <subcellularLocation>
        <location evidence="8">Cytoplasm</location>
    </subcellularLocation>
</comment>
<accession>A0A4Q9JU88</accession>
<feature type="binding site" evidence="8">
    <location>
        <position position="25"/>
    </location>
    <ligand>
        <name>3-phosphoshikimate</name>
        <dbReference type="ChEBI" id="CHEBI:145989"/>
    </ligand>
</feature>
<dbReference type="InterPro" id="IPR036968">
    <property type="entry name" value="Enolpyruvate_Tfrase_sf"/>
</dbReference>
<dbReference type="HAMAP" id="MF_00210">
    <property type="entry name" value="EPSP_synth"/>
    <property type="match status" value="1"/>
</dbReference>
<keyword evidence="6 8" id="KW-0057">Aromatic amino acid biosynthesis</keyword>
<sequence>MKVYPLGFFNKKIDDIAADKSISQRFAIFSLLCKESSIAKNYLLAEDSLGTLVILKALGAKVEIVNNQVKIIPPRVLLTPDNILNCGNSGTTMRLLIGLLSGVSGFFILNGDNSLNKRPMDRICSPLKEIGAKIYGRENASFAPLCIQGTKLKSFDFKSEISSAQLKTAMILAGFHTKSTSFYREKELSRNHSENMLKAMNAPISISNDCLEIEINPLKKPLKALNITIPNDPSSAFYFALAAVILPNSSICLKNVLLNKTRIEAYEVLRNMGAKITYKTYKRDFEDIGEIYVESSRLKCIEIRENISWLIDELPALAIAFIFAKGKSIVRNAKELRVKESDRIKSIVINLKKCGIVAKELDDGFEVMSGFPKKAKIESFNDHRIAMAFAILGLVCGIEIKQSECIKTSFPNFKDILKSLGAQVED</sequence>
<evidence type="ECO:0000256" key="5">
    <source>
        <dbReference type="ARBA" id="ARBA00022679"/>
    </source>
</evidence>
<evidence type="ECO:0000313" key="10">
    <source>
        <dbReference type="EMBL" id="TBR81215.1"/>
    </source>
</evidence>
<comment type="subunit">
    <text evidence="8">Monomer.</text>
</comment>
<dbReference type="InterPro" id="IPR013792">
    <property type="entry name" value="RNA3'P_cycl/enolpyr_Trfase_a/b"/>
</dbReference>
<feature type="binding site" evidence="8">
    <location>
        <position position="21"/>
    </location>
    <ligand>
        <name>3-phosphoshikimate</name>
        <dbReference type="ChEBI" id="CHEBI:145989"/>
    </ligand>
</feature>
<dbReference type="EMBL" id="QPGR01000006">
    <property type="protein sequence ID" value="TBR81215.1"/>
    <property type="molecule type" value="Genomic_DNA"/>
</dbReference>
<comment type="caution">
    <text evidence="8">Lacks conserved residue(s) required for the propagation of feature annotation.</text>
</comment>
<keyword evidence="4 8" id="KW-0028">Amino-acid biosynthesis</keyword>
<feature type="binding site" evidence="8">
    <location>
        <position position="20"/>
    </location>
    <ligand>
        <name>phosphoenolpyruvate</name>
        <dbReference type="ChEBI" id="CHEBI:58702"/>
    </ligand>
</feature>
<dbReference type="UniPathway" id="UPA00053">
    <property type="reaction ID" value="UER00089"/>
</dbReference>
<dbReference type="NCBIfam" id="TIGR01356">
    <property type="entry name" value="aroA"/>
    <property type="match status" value="1"/>
</dbReference>
<feature type="binding site" evidence="8">
    <location>
        <position position="20"/>
    </location>
    <ligand>
        <name>3-phosphoshikimate</name>
        <dbReference type="ChEBI" id="CHEBI:145989"/>
    </ligand>
</feature>
<feature type="domain" description="Enolpyruvate transferase" evidence="9">
    <location>
        <begin position="15"/>
        <end position="417"/>
    </location>
</feature>
<evidence type="ECO:0000256" key="2">
    <source>
        <dbReference type="ARBA" id="ARBA00009948"/>
    </source>
</evidence>
<dbReference type="CDD" id="cd01556">
    <property type="entry name" value="EPSP_synthase"/>
    <property type="match status" value="1"/>
</dbReference>
<dbReference type="GO" id="GO:0009073">
    <property type="term" value="P:aromatic amino acid family biosynthetic process"/>
    <property type="evidence" value="ECO:0007669"/>
    <property type="project" value="UniProtKB-KW"/>
</dbReference>
<feature type="binding site" evidence="8">
    <location>
        <position position="165"/>
    </location>
    <ligand>
        <name>3-phosphoshikimate</name>
        <dbReference type="ChEBI" id="CHEBI:145989"/>
    </ligand>
</feature>
<dbReference type="PROSITE" id="PS00104">
    <property type="entry name" value="EPSP_SYNTHASE_1"/>
    <property type="match status" value="1"/>
</dbReference>
<dbReference type="InterPro" id="IPR023193">
    <property type="entry name" value="EPSP_synthase_CS"/>
</dbReference>
<dbReference type="Pfam" id="PF00275">
    <property type="entry name" value="EPSP_synthase"/>
    <property type="match status" value="1"/>
</dbReference>
<evidence type="ECO:0000256" key="3">
    <source>
        <dbReference type="ARBA" id="ARBA00022490"/>
    </source>
</evidence>
<dbReference type="SUPFAM" id="SSF55205">
    <property type="entry name" value="EPT/RTPC-like"/>
    <property type="match status" value="1"/>
</dbReference>
<comment type="catalytic activity">
    <reaction evidence="7">
        <text>3-phosphoshikimate + phosphoenolpyruvate = 5-O-(1-carboxyvinyl)-3-phosphoshikimate + phosphate</text>
        <dbReference type="Rhea" id="RHEA:21256"/>
        <dbReference type="ChEBI" id="CHEBI:43474"/>
        <dbReference type="ChEBI" id="CHEBI:57701"/>
        <dbReference type="ChEBI" id="CHEBI:58702"/>
        <dbReference type="ChEBI" id="CHEBI:145989"/>
        <dbReference type="EC" id="2.5.1.19"/>
    </reaction>
    <physiologicalReaction direction="left-to-right" evidence="7">
        <dbReference type="Rhea" id="RHEA:21257"/>
    </physiologicalReaction>
</comment>
<dbReference type="InterPro" id="IPR006264">
    <property type="entry name" value="EPSP_synthase"/>
</dbReference>
<keyword evidence="3 8" id="KW-0963">Cytoplasm</keyword>
<feature type="binding site" evidence="8">
    <location>
        <position position="165"/>
    </location>
    <ligand>
        <name>phosphoenolpyruvate</name>
        <dbReference type="ChEBI" id="CHEBI:58702"/>
    </ligand>
</feature>
<evidence type="ECO:0000256" key="4">
    <source>
        <dbReference type="ARBA" id="ARBA00022605"/>
    </source>
</evidence>
<feature type="binding site" evidence="8">
    <location>
        <position position="312"/>
    </location>
    <ligand>
        <name>3-phosphoshikimate</name>
        <dbReference type="ChEBI" id="CHEBI:145989"/>
    </ligand>
</feature>
<dbReference type="PANTHER" id="PTHR21090:SF5">
    <property type="entry name" value="PENTAFUNCTIONAL AROM POLYPEPTIDE"/>
    <property type="match status" value="1"/>
</dbReference>
<name>A0A4Q9JU88_9BACT</name>
<feature type="binding site" evidence="8">
    <location>
        <position position="118"/>
    </location>
    <ligand>
        <name>phosphoenolpyruvate</name>
        <dbReference type="ChEBI" id="CHEBI:58702"/>
    </ligand>
</feature>
<dbReference type="InterPro" id="IPR001986">
    <property type="entry name" value="Enolpyruvate_Tfrase_dom"/>
</dbReference>
<keyword evidence="5 8" id="KW-0808">Transferase</keyword>
<comment type="pathway">
    <text evidence="1 8">Metabolic intermediate biosynthesis; chorismate biosynthesis; chorismate from D-erythrose 4-phosphate and phosphoenolpyruvate: step 6/7.</text>
</comment>
<dbReference type="OrthoDB" id="9809920at2"/>
<comment type="function">
    <text evidence="8">Catalyzes the transfer of the enolpyruvyl moiety of phosphoenolpyruvate (PEP) to the 5-hydroxyl of shikimate-3-phosphate (S3P) to produce enolpyruvyl shikimate-3-phosphate and inorganic phosphate.</text>
</comment>
<feature type="binding site" evidence="8">
    <location>
        <position position="384"/>
    </location>
    <ligand>
        <name>phosphoenolpyruvate</name>
        <dbReference type="ChEBI" id="CHEBI:58702"/>
    </ligand>
</feature>
<feature type="binding site" evidence="8">
    <location>
        <position position="339"/>
    </location>
    <ligand>
        <name>3-phosphoshikimate</name>
        <dbReference type="ChEBI" id="CHEBI:145989"/>
    </ligand>
</feature>
<dbReference type="GO" id="GO:0003866">
    <property type="term" value="F:3-phosphoshikimate 1-carboxyvinyltransferase activity"/>
    <property type="evidence" value="ECO:0007669"/>
    <property type="project" value="UniProtKB-UniRule"/>
</dbReference>
<dbReference type="EC" id="2.5.1.19" evidence="8"/>
<evidence type="ECO:0000313" key="11">
    <source>
        <dbReference type="Proteomes" id="UP000292583"/>
    </source>
</evidence>
<organism evidence="10 11">
    <name type="scientific">Campylobacter novaezeelandiae</name>
    <dbReference type="NCBI Taxonomy" id="2267891"/>
    <lineage>
        <taxon>Bacteria</taxon>
        <taxon>Pseudomonadati</taxon>
        <taxon>Campylobacterota</taxon>
        <taxon>Epsilonproteobacteria</taxon>
        <taxon>Campylobacterales</taxon>
        <taxon>Campylobacteraceae</taxon>
        <taxon>Campylobacter</taxon>
    </lineage>
</organism>